<name>A0AAD8IR56_9APIA</name>
<evidence type="ECO:0000313" key="2">
    <source>
        <dbReference type="Proteomes" id="UP001237642"/>
    </source>
</evidence>
<comment type="caution">
    <text evidence="1">The sequence shown here is derived from an EMBL/GenBank/DDBJ whole genome shotgun (WGS) entry which is preliminary data.</text>
</comment>
<reference evidence="1" key="2">
    <citation type="submission" date="2023-05" db="EMBL/GenBank/DDBJ databases">
        <authorList>
            <person name="Schelkunov M.I."/>
        </authorList>
    </citation>
    <scope>NUCLEOTIDE SEQUENCE</scope>
    <source>
        <strain evidence="1">Hsosn_3</strain>
        <tissue evidence="1">Leaf</tissue>
    </source>
</reference>
<keyword evidence="2" id="KW-1185">Reference proteome</keyword>
<organism evidence="1 2">
    <name type="scientific">Heracleum sosnowskyi</name>
    <dbReference type="NCBI Taxonomy" id="360622"/>
    <lineage>
        <taxon>Eukaryota</taxon>
        <taxon>Viridiplantae</taxon>
        <taxon>Streptophyta</taxon>
        <taxon>Embryophyta</taxon>
        <taxon>Tracheophyta</taxon>
        <taxon>Spermatophyta</taxon>
        <taxon>Magnoliopsida</taxon>
        <taxon>eudicotyledons</taxon>
        <taxon>Gunneridae</taxon>
        <taxon>Pentapetalae</taxon>
        <taxon>asterids</taxon>
        <taxon>campanulids</taxon>
        <taxon>Apiales</taxon>
        <taxon>Apiaceae</taxon>
        <taxon>Apioideae</taxon>
        <taxon>apioid superclade</taxon>
        <taxon>Tordylieae</taxon>
        <taxon>Tordyliinae</taxon>
        <taxon>Heracleum</taxon>
    </lineage>
</organism>
<evidence type="ECO:0000313" key="1">
    <source>
        <dbReference type="EMBL" id="KAK1390141.1"/>
    </source>
</evidence>
<reference evidence="1" key="1">
    <citation type="submission" date="2023-02" db="EMBL/GenBank/DDBJ databases">
        <title>Genome of toxic invasive species Heracleum sosnowskyi carries increased number of genes despite the absence of recent whole-genome duplications.</title>
        <authorList>
            <person name="Schelkunov M."/>
            <person name="Shtratnikova V."/>
            <person name="Makarenko M."/>
            <person name="Klepikova A."/>
            <person name="Omelchenko D."/>
            <person name="Novikova G."/>
            <person name="Obukhova E."/>
            <person name="Bogdanov V."/>
            <person name="Penin A."/>
            <person name="Logacheva M."/>
        </authorList>
    </citation>
    <scope>NUCLEOTIDE SEQUENCE</scope>
    <source>
        <strain evidence="1">Hsosn_3</strain>
        <tissue evidence="1">Leaf</tissue>
    </source>
</reference>
<proteinExistence type="predicted"/>
<accession>A0AAD8IR56</accession>
<gene>
    <name evidence="1" type="ORF">POM88_018319</name>
</gene>
<protein>
    <submittedName>
        <fullName evidence="1">Uncharacterized protein</fullName>
    </submittedName>
</protein>
<dbReference type="Proteomes" id="UP001237642">
    <property type="component" value="Unassembled WGS sequence"/>
</dbReference>
<dbReference type="EMBL" id="JAUIZM010000004">
    <property type="protein sequence ID" value="KAK1390141.1"/>
    <property type="molecule type" value="Genomic_DNA"/>
</dbReference>
<dbReference type="AlphaFoldDB" id="A0AAD8IR56"/>
<sequence>MSGKESRIRIVIRTEHDEVERHDEDDESKKEFRRYEFHMVEFKEEGEREEMELHKNWLPPLLSRTADGVMFSLGESMFIVGGVCDSVHESLQLLKPPPHRRHLYYKGGAKINLVNEHQKWEPVPYTNDSWNAICVPLLGKLYNFGIMALRPKVLDNPYCIGGHWKDLPLPEHSPLNSQSEYSIPVVADPYNSRILIHSSSTLYALYPEDNKCECLVPQFFSWPEGIVFAAPDLLLLHDSSYPTSLLAYDLATRKFLEVVWSPSPDVADFVYDVLFSLPNQLLCFAYFLPYSTVYFIKFRAQRPSDHTAVVILTALSVHSTVLADINAVDYLPIC</sequence>